<feature type="domain" description="Ubiquitin-like" evidence="8">
    <location>
        <begin position="1"/>
        <end position="76"/>
    </location>
</feature>
<keyword evidence="1" id="KW-0677">Repeat</keyword>
<dbReference type="SMART" id="SM00727">
    <property type="entry name" value="STI1"/>
    <property type="match status" value="1"/>
</dbReference>
<dbReference type="NCBIfam" id="TIGR00601">
    <property type="entry name" value="rad23"/>
    <property type="match status" value="1"/>
</dbReference>
<dbReference type="FunFam" id="3.10.20.90:FF:000254">
    <property type="entry name" value="UV excision repair protein Rad23"/>
    <property type="match status" value="1"/>
</dbReference>
<comment type="function">
    <text evidence="5">Multiubiquitin chain receptor involved in modulation of proteasomal degradation. Involved in nucleotide excision repair.</text>
</comment>
<dbReference type="InterPro" id="IPR029071">
    <property type="entry name" value="Ubiquitin-like_domsf"/>
</dbReference>
<keyword evidence="2 5" id="KW-0227">DNA damage</keyword>
<sequence length="407" mass="43212">MKITIKTLQQKVFQIDAEGSETVGDLKSKIQQTQGHALETQKLIFSGKVLADSKTIESCDIKEKDFLVLMVSKPKATPAASSSSAAASSAPVPAPVPETPAAAPPAPAVSVPSPAPTAPQPPNAPILTPAQAAPVASTPEAQRAFDNENAFVTGVEFQATVNGMMEMGFEREQVIKALRASFNNPERAVEYLFNGIPAHLEETARGPQGGAPQGQAAGGNIPAHPAPIPVSQLPQAPPRANQNQNLFQLAQQQQQQNPPPQAPHGAGGQGQSIVVPVGPGGTIDIQAMQQHPQIQALRQLMEQNPQAVQVILQQIATQNPQLVQLFAQHPEQLAQLLGVPENAINFDALAGAIDNEVIELTQEEAVVVERLMGLGFPRERVVEAYLACDKNEELAANYLFESGFEDD</sequence>
<feature type="compositionally biased region" description="Low complexity" evidence="6">
    <location>
        <begin position="78"/>
        <end position="91"/>
    </location>
</feature>
<dbReference type="Pfam" id="PF09280">
    <property type="entry name" value="XPC-binding"/>
    <property type="match status" value="1"/>
</dbReference>
<evidence type="ECO:0000259" key="8">
    <source>
        <dbReference type="PROSITE" id="PS50053"/>
    </source>
</evidence>
<dbReference type="InterPro" id="IPR000626">
    <property type="entry name" value="Ubiquitin-like_dom"/>
</dbReference>
<evidence type="ECO:0000256" key="3">
    <source>
        <dbReference type="ARBA" id="ARBA00023204"/>
    </source>
</evidence>
<dbReference type="PROSITE" id="PS50030">
    <property type="entry name" value="UBA"/>
    <property type="match status" value="2"/>
</dbReference>
<evidence type="ECO:0000256" key="2">
    <source>
        <dbReference type="ARBA" id="ARBA00022763"/>
    </source>
</evidence>
<feature type="region of interest" description="Disordered" evidence="6">
    <location>
        <begin position="78"/>
        <end position="140"/>
    </location>
</feature>
<evidence type="ECO:0000313" key="9">
    <source>
        <dbReference type="EMBL" id="PSR76525.1"/>
    </source>
</evidence>
<dbReference type="GO" id="GO:0005654">
    <property type="term" value="C:nucleoplasm"/>
    <property type="evidence" value="ECO:0007669"/>
    <property type="project" value="TreeGrafter"/>
</dbReference>
<dbReference type="GO" id="GO:0070628">
    <property type="term" value="F:proteasome binding"/>
    <property type="evidence" value="ECO:0007669"/>
    <property type="project" value="TreeGrafter"/>
</dbReference>
<dbReference type="InterPro" id="IPR036353">
    <property type="entry name" value="XPC-bd_sf"/>
</dbReference>
<comment type="caution">
    <text evidence="9">The sequence shown here is derived from an EMBL/GenBank/DDBJ whole genome shotgun (WGS) entry which is preliminary data.</text>
</comment>
<dbReference type="Gene3D" id="1.10.8.10">
    <property type="entry name" value="DNA helicase RuvA subunit, C-terminal domain"/>
    <property type="match status" value="2"/>
</dbReference>
<feature type="region of interest" description="Disordered" evidence="6">
    <location>
        <begin position="202"/>
        <end position="275"/>
    </location>
</feature>
<dbReference type="STRING" id="98765.A0A2R6NTY8"/>
<dbReference type="InterPro" id="IPR015940">
    <property type="entry name" value="UBA"/>
</dbReference>
<evidence type="ECO:0000313" key="10">
    <source>
        <dbReference type="Proteomes" id="UP000186601"/>
    </source>
</evidence>
<dbReference type="SMART" id="SM00165">
    <property type="entry name" value="UBA"/>
    <property type="match status" value="2"/>
</dbReference>
<dbReference type="InterPro" id="IPR004806">
    <property type="entry name" value="Rad23"/>
</dbReference>
<comment type="subcellular location">
    <subcellularLocation>
        <location evidence="5">Nucleus</location>
    </subcellularLocation>
    <subcellularLocation>
        <location evidence="5">Cytoplasm</location>
    </subcellularLocation>
</comment>
<comment type="similarity">
    <text evidence="5">Belongs to the RAD23 family.</text>
</comment>
<evidence type="ECO:0000256" key="4">
    <source>
        <dbReference type="ARBA" id="ARBA00023242"/>
    </source>
</evidence>
<evidence type="ECO:0000256" key="5">
    <source>
        <dbReference type="RuleBase" id="RU367049"/>
    </source>
</evidence>
<dbReference type="SUPFAM" id="SSF46934">
    <property type="entry name" value="UBA-like"/>
    <property type="match status" value="2"/>
</dbReference>
<dbReference type="Proteomes" id="UP000186601">
    <property type="component" value="Unassembled WGS sequence"/>
</dbReference>
<dbReference type="CDD" id="cd01805">
    <property type="entry name" value="Ubl_Rad23"/>
    <property type="match status" value="1"/>
</dbReference>
<dbReference type="InterPro" id="IPR006636">
    <property type="entry name" value="STI1_HS-bd"/>
</dbReference>
<feature type="compositionally biased region" description="Low complexity" evidence="6">
    <location>
        <begin position="240"/>
        <end position="256"/>
    </location>
</feature>
<dbReference type="Gene3D" id="3.10.20.90">
    <property type="entry name" value="Phosphatidylinositol 3-kinase Catalytic Subunit, Chain A, domain 1"/>
    <property type="match status" value="1"/>
</dbReference>
<dbReference type="EMBL" id="MLYV02000842">
    <property type="protein sequence ID" value="PSR76525.1"/>
    <property type="molecule type" value="Genomic_DNA"/>
</dbReference>
<dbReference type="CDD" id="cd14280">
    <property type="entry name" value="UBA1_Rad23_like"/>
    <property type="match status" value="1"/>
</dbReference>
<dbReference type="CDD" id="cd14281">
    <property type="entry name" value="UBA2_Rad23_like"/>
    <property type="match status" value="1"/>
</dbReference>
<dbReference type="GO" id="GO:0005829">
    <property type="term" value="C:cytosol"/>
    <property type="evidence" value="ECO:0007669"/>
    <property type="project" value="TreeGrafter"/>
</dbReference>
<keyword evidence="4 5" id="KW-0539">Nucleus</keyword>
<dbReference type="GO" id="GO:0006289">
    <property type="term" value="P:nucleotide-excision repair"/>
    <property type="evidence" value="ECO:0007669"/>
    <property type="project" value="UniProtKB-UniRule"/>
</dbReference>
<dbReference type="GO" id="GO:0031593">
    <property type="term" value="F:polyubiquitin modification-dependent protein binding"/>
    <property type="evidence" value="ECO:0007669"/>
    <property type="project" value="UniProtKB-UniRule"/>
</dbReference>
<dbReference type="GO" id="GO:0043161">
    <property type="term" value="P:proteasome-mediated ubiquitin-dependent protein catabolic process"/>
    <property type="evidence" value="ECO:0007669"/>
    <property type="project" value="UniProtKB-UniRule"/>
</dbReference>
<dbReference type="SUPFAM" id="SSF54236">
    <property type="entry name" value="Ubiquitin-like"/>
    <property type="match status" value="1"/>
</dbReference>
<feature type="compositionally biased region" description="Pro residues" evidence="6">
    <location>
        <begin position="92"/>
        <end position="124"/>
    </location>
</feature>
<gene>
    <name evidence="9" type="ORF">PHLCEN_2v8428</name>
</gene>
<dbReference type="PROSITE" id="PS50053">
    <property type="entry name" value="UBIQUITIN_2"/>
    <property type="match status" value="1"/>
</dbReference>
<evidence type="ECO:0000259" key="7">
    <source>
        <dbReference type="PROSITE" id="PS50030"/>
    </source>
</evidence>
<dbReference type="PRINTS" id="PR01839">
    <property type="entry name" value="RAD23PROTEIN"/>
</dbReference>
<accession>A0A2R6NTY8</accession>
<dbReference type="OrthoDB" id="419317at2759"/>
<dbReference type="FunFam" id="1.10.8.10:FF:000003">
    <property type="entry name" value="UV excision repair protein RAD23 homolog"/>
    <property type="match status" value="1"/>
</dbReference>
<organism evidence="9 10">
    <name type="scientific">Hermanssonia centrifuga</name>
    <dbReference type="NCBI Taxonomy" id="98765"/>
    <lineage>
        <taxon>Eukaryota</taxon>
        <taxon>Fungi</taxon>
        <taxon>Dikarya</taxon>
        <taxon>Basidiomycota</taxon>
        <taxon>Agaricomycotina</taxon>
        <taxon>Agaricomycetes</taxon>
        <taxon>Polyporales</taxon>
        <taxon>Meruliaceae</taxon>
        <taxon>Hermanssonia</taxon>
    </lineage>
</organism>
<protein>
    <recommendedName>
        <fullName evidence="5">UV excision repair protein RAD23</fullName>
    </recommendedName>
</protein>
<keyword evidence="3 5" id="KW-0234">DNA repair</keyword>
<dbReference type="InterPro" id="IPR015360">
    <property type="entry name" value="XPC-bd"/>
</dbReference>
<dbReference type="GO" id="GO:0003684">
    <property type="term" value="F:damaged DNA binding"/>
    <property type="evidence" value="ECO:0007669"/>
    <property type="project" value="UniProtKB-UniRule"/>
</dbReference>
<dbReference type="PANTHER" id="PTHR10621">
    <property type="entry name" value="UV EXCISION REPAIR PROTEIN RAD23"/>
    <property type="match status" value="1"/>
</dbReference>
<evidence type="ECO:0000256" key="1">
    <source>
        <dbReference type="ARBA" id="ARBA00022737"/>
    </source>
</evidence>
<keyword evidence="10" id="KW-1185">Reference proteome</keyword>
<dbReference type="Gene3D" id="1.10.10.540">
    <property type="entry name" value="XPC-binding domain"/>
    <property type="match status" value="1"/>
</dbReference>
<dbReference type="Pfam" id="PF00627">
    <property type="entry name" value="UBA"/>
    <property type="match status" value="2"/>
</dbReference>
<dbReference type="FunFam" id="1.10.8.10:FF:000002">
    <property type="entry name" value="UV excision repair protein RAD23 homolog"/>
    <property type="match status" value="1"/>
</dbReference>
<dbReference type="PANTHER" id="PTHR10621:SF0">
    <property type="entry name" value="UV EXCISION REPAIR PROTEIN RAD23"/>
    <property type="match status" value="1"/>
</dbReference>
<name>A0A2R6NTY8_9APHY</name>
<reference evidence="9 10" key="1">
    <citation type="submission" date="2018-02" db="EMBL/GenBank/DDBJ databases">
        <title>Genome sequence of the basidiomycete white-rot fungus Phlebia centrifuga.</title>
        <authorList>
            <person name="Granchi Z."/>
            <person name="Peng M."/>
            <person name="de Vries R.P."/>
            <person name="Hilden K."/>
            <person name="Makela M.R."/>
            <person name="Grigoriev I."/>
            <person name="Riley R."/>
        </authorList>
    </citation>
    <scope>NUCLEOTIDE SEQUENCE [LARGE SCALE GENOMIC DNA]</scope>
    <source>
        <strain evidence="9 10">FBCC195</strain>
    </source>
</reference>
<proteinExistence type="inferred from homology"/>
<dbReference type="SMART" id="SM00213">
    <property type="entry name" value="UBQ"/>
    <property type="match status" value="1"/>
</dbReference>
<dbReference type="InterPro" id="IPR009060">
    <property type="entry name" value="UBA-like_sf"/>
</dbReference>
<keyword evidence="5" id="KW-0963">Cytoplasm</keyword>
<dbReference type="AlphaFoldDB" id="A0A2R6NTY8"/>
<dbReference type="GO" id="GO:0043130">
    <property type="term" value="F:ubiquitin binding"/>
    <property type="evidence" value="ECO:0007669"/>
    <property type="project" value="UniProtKB-UniRule"/>
</dbReference>
<feature type="domain" description="UBA" evidence="7">
    <location>
        <begin position="144"/>
        <end position="195"/>
    </location>
</feature>
<evidence type="ECO:0000256" key="6">
    <source>
        <dbReference type="SAM" id="MobiDB-lite"/>
    </source>
</evidence>
<dbReference type="SUPFAM" id="SSF101238">
    <property type="entry name" value="XPC-binding domain"/>
    <property type="match status" value="1"/>
</dbReference>
<dbReference type="Pfam" id="PF00240">
    <property type="entry name" value="ubiquitin"/>
    <property type="match status" value="1"/>
</dbReference>
<feature type="domain" description="UBA" evidence="7">
    <location>
        <begin position="361"/>
        <end position="402"/>
    </location>
</feature>